<organism evidence="1">
    <name type="scientific">Strongyloides ratti</name>
    <name type="common">Parasitic roundworm</name>
    <dbReference type="NCBI Taxonomy" id="34506"/>
    <lineage>
        <taxon>Eukaryota</taxon>
        <taxon>Metazoa</taxon>
        <taxon>Ecdysozoa</taxon>
        <taxon>Nematoda</taxon>
        <taxon>Chromadorea</taxon>
        <taxon>Rhabditida</taxon>
        <taxon>Tylenchina</taxon>
        <taxon>Panagrolaimomorpha</taxon>
        <taxon>Strongyloidoidea</taxon>
        <taxon>Strongyloididae</taxon>
        <taxon>Strongyloides</taxon>
    </lineage>
</organism>
<dbReference type="GO" id="GO:0042775">
    <property type="term" value="P:mitochondrial ATP synthesis coupled electron transport"/>
    <property type="evidence" value="ECO:0007669"/>
    <property type="project" value="TreeGrafter"/>
</dbReference>
<gene>
    <name evidence="1 3 4" type="ORF">SRAE_1000279400</name>
</gene>
<keyword evidence="2" id="KW-1185">Reference proteome</keyword>
<dbReference type="OrthoDB" id="16284at2759"/>
<proteinExistence type="predicted"/>
<dbReference type="WormBase" id="SRAE_1000279400">
    <property type="protein sequence ID" value="SRP03421"/>
    <property type="gene ID" value="WBGene00259410"/>
</dbReference>
<reference evidence="1 2" key="1">
    <citation type="submission" date="2014-09" db="EMBL/GenBank/DDBJ databases">
        <authorList>
            <person name="Martin A.A."/>
        </authorList>
    </citation>
    <scope>NUCLEOTIDE SEQUENCE</scope>
    <source>
        <strain evidence="2">ED321</strain>
        <strain evidence="1">ED321 Heterogonic</strain>
    </source>
</reference>
<dbReference type="InterPro" id="IPR042289">
    <property type="entry name" value="COA6"/>
</dbReference>
<dbReference type="CTD" id="36376905"/>
<dbReference type="GO" id="GO:0005739">
    <property type="term" value="C:mitochondrion"/>
    <property type="evidence" value="ECO:0007669"/>
    <property type="project" value="TreeGrafter"/>
</dbReference>
<protein>
    <submittedName>
        <fullName evidence="3">PRORP domain-containing protein</fullName>
    </submittedName>
</protein>
<dbReference type="STRING" id="34506.A0A090LAH4"/>
<evidence type="ECO:0000313" key="2">
    <source>
        <dbReference type="Proteomes" id="UP000035682"/>
    </source>
</evidence>
<dbReference type="RefSeq" id="XP_024503741.1">
    <property type="nucleotide sequence ID" value="XM_024649911.1"/>
</dbReference>
<dbReference type="Gene3D" id="3.40.50.11980">
    <property type="match status" value="1"/>
</dbReference>
<dbReference type="AlphaFoldDB" id="A0A090LAH4"/>
<dbReference type="PANTHER" id="PTHR46690:SF1">
    <property type="entry name" value="CYTOCHROME C OXIDASE ASSEMBLY FACTOR 6 HOMOLOG"/>
    <property type="match status" value="1"/>
</dbReference>
<dbReference type="Proteomes" id="UP000035682">
    <property type="component" value="Unplaced"/>
</dbReference>
<accession>A0A090LAH4</accession>
<evidence type="ECO:0000313" key="3">
    <source>
        <dbReference type="WBParaSite" id="SRAE_1000279400.1"/>
    </source>
</evidence>
<dbReference type="PANTHER" id="PTHR46690">
    <property type="entry name" value="CYTOCHROME C OXIDASE ASSEMBLY FACTOR 6 HOMOLOG"/>
    <property type="match status" value="1"/>
</dbReference>
<evidence type="ECO:0000313" key="4">
    <source>
        <dbReference type="WormBase" id="SRAE_1000279400"/>
    </source>
</evidence>
<dbReference type="GO" id="GO:0008535">
    <property type="term" value="P:respiratory chain complex IV assembly"/>
    <property type="evidence" value="ECO:0007669"/>
    <property type="project" value="InterPro"/>
</dbReference>
<evidence type="ECO:0000313" key="1">
    <source>
        <dbReference type="EMBL" id="CEF64540.1"/>
    </source>
</evidence>
<sequence>MASEVGLKDSRKKCYEARDIFLECFEYKNFEKNCPVSWVDHFIRKYKFEKYKEELVKEGFEIADEKNKKNKILNKNVINMPIFKYYYHTSIIKNNLLLQSLQRNNIDFWKNDSKKQFTQFVFNRNYSNQNHFEKHDIKEKTKKMVDFEDSYIIKLHSFCSRVENEINKSSLLFCHDPYEDFENFTNFYKITKDHVDGTFNTDNYIENVLSKNGQFVSPSLDFFMEINCPKDIENILDSLFSCPSIHWNGGMLYNFLKGISYMKYNFQMSKEKFEKFYDFLEKKVQLAPIKETKQDLQALYQGLLCDMGDEIKEKFKLNVWNDRHLLEYIFRNPNKKDGPGFLLKSLLYLNRPLSRYEFFVPKHLKSLLKDTCNITKEKVSNEGFTQCGEKLLPYPSLSDEDVYHLLKIFNNFLKKIESSFRNGYTKTTLINYFEKLLEYKKNYFTNDRSKRYAAVIDGLNFVHNEDNSTLLFEICSSLKKHFSNVVFITRHLGNQNVYLTLKKLGVIYLNLPKDSNDDLFIITTGLLLGKDAYIISNDLYRDSERGIMPTYEDKVLFRRWLDTRNIRWSLRSGSLKLPPKYLRIPQGNFKNLESYKIHIPVYFERRTNHLFPHEDWYCLTNK</sequence>
<dbReference type="EMBL" id="LN609528">
    <property type="protein sequence ID" value="CEF64540.1"/>
    <property type="molecule type" value="Genomic_DNA"/>
</dbReference>
<dbReference type="GeneID" id="36376905"/>
<reference evidence="3" key="2">
    <citation type="submission" date="2020-12" db="UniProtKB">
        <authorList>
            <consortium name="WormBaseParasite"/>
        </authorList>
    </citation>
    <scope>IDENTIFICATION</scope>
</reference>
<dbReference type="WBParaSite" id="SRAE_1000279400.1">
    <property type="protein sequence ID" value="SRAE_1000279400.1"/>
    <property type="gene ID" value="WBGene00259410"/>
</dbReference>
<name>A0A090LAH4_STRRB</name>